<evidence type="ECO:0000256" key="1">
    <source>
        <dbReference type="SAM" id="Phobius"/>
    </source>
</evidence>
<sequence length="142" mass="15047">MHPRRLRRALHADTGTLGRDEALAPEALNGLPVVVSALWAVCGTGWLAVLVALRRSMHGPVRGPVLFAHVATPAAVVLLFSVLGFGSLYATIALAAEWWALLLVTGFRPERLLSTGGLGRLAAWATLAGAATLVTTRFVFQI</sequence>
<comment type="caution">
    <text evidence="2">The sequence shown here is derived from an EMBL/GenBank/DDBJ whole genome shotgun (WGS) entry which is preliminary data.</text>
</comment>
<name>A0A543IBH5_9ACTN</name>
<keyword evidence="3" id="KW-1185">Reference proteome</keyword>
<dbReference type="AlphaFoldDB" id="A0A543IBH5"/>
<feature type="transmembrane region" description="Helical" evidence="1">
    <location>
        <begin position="33"/>
        <end position="53"/>
    </location>
</feature>
<dbReference type="Proteomes" id="UP000316706">
    <property type="component" value="Unassembled WGS sequence"/>
</dbReference>
<dbReference type="EMBL" id="VFPO01000001">
    <property type="protein sequence ID" value="TQM67901.1"/>
    <property type="molecule type" value="Genomic_DNA"/>
</dbReference>
<evidence type="ECO:0000313" key="2">
    <source>
        <dbReference type="EMBL" id="TQM67901.1"/>
    </source>
</evidence>
<dbReference type="RefSeq" id="WP_246077177.1">
    <property type="nucleotide sequence ID" value="NZ_VFPO01000001.1"/>
</dbReference>
<feature type="transmembrane region" description="Helical" evidence="1">
    <location>
        <begin position="74"/>
        <end position="101"/>
    </location>
</feature>
<keyword evidence="1" id="KW-0812">Transmembrane</keyword>
<evidence type="ECO:0000313" key="3">
    <source>
        <dbReference type="Proteomes" id="UP000316706"/>
    </source>
</evidence>
<accession>A0A543IBH5</accession>
<proteinExistence type="predicted"/>
<keyword evidence="1" id="KW-1133">Transmembrane helix</keyword>
<feature type="transmembrane region" description="Helical" evidence="1">
    <location>
        <begin position="121"/>
        <end position="140"/>
    </location>
</feature>
<keyword evidence="1" id="KW-0472">Membrane</keyword>
<gene>
    <name evidence="2" type="ORF">FHX41_1525</name>
</gene>
<reference evidence="2 3" key="1">
    <citation type="submission" date="2019-06" db="EMBL/GenBank/DDBJ databases">
        <title>Sequencing the genomes of 1000 actinobacteria strains.</title>
        <authorList>
            <person name="Klenk H.-P."/>
        </authorList>
    </citation>
    <scope>NUCLEOTIDE SEQUENCE [LARGE SCALE GENOMIC DNA]</scope>
    <source>
        <strain evidence="2 3">DSM 45043</strain>
    </source>
</reference>
<protein>
    <submittedName>
        <fullName evidence="2">Uncharacterized protein</fullName>
    </submittedName>
</protein>
<organism evidence="2 3">
    <name type="scientific">Actinomadura hallensis</name>
    <dbReference type="NCBI Taxonomy" id="337895"/>
    <lineage>
        <taxon>Bacteria</taxon>
        <taxon>Bacillati</taxon>
        <taxon>Actinomycetota</taxon>
        <taxon>Actinomycetes</taxon>
        <taxon>Streptosporangiales</taxon>
        <taxon>Thermomonosporaceae</taxon>
        <taxon>Actinomadura</taxon>
    </lineage>
</organism>